<protein>
    <submittedName>
        <fullName evidence="2">BgTH12-04938</fullName>
    </submittedName>
</protein>
<keyword evidence="1" id="KW-0175">Coiled coil</keyword>
<comment type="caution">
    <text evidence="2">The sequence shown here is derived from an EMBL/GenBank/DDBJ whole genome shotgun (WGS) entry which is preliminary data.</text>
</comment>
<sequence length="218" mass="25311">MPSCVTKKTRFAPSTKSHGPEFLTDEVLDVAYLQELLGAVRTGIQDEKRRVRELSAHNSKLQKRLDDLRRKEEELIAMTKDLQREVRKEKLRTERLRHQSQSARASRLMVQNCNGYPPLPDNHWNPYKPHFVNGAYNQMSQFPANPHFVDPREFMSQFPSNPPISHGPIYHQVQPCQPPPPPNYFHNPHLSQPGMPAYMGFYGPQILPKMRQVPQYGY</sequence>
<dbReference type="AlphaFoldDB" id="A0A9W4D0I5"/>
<accession>A0A9W4D0I5</accession>
<reference evidence="2" key="1">
    <citation type="submission" date="2020-10" db="EMBL/GenBank/DDBJ databases">
        <authorList>
            <person name="Muller C M."/>
        </authorList>
    </citation>
    <scope>NUCLEOTIDE SEQUENCE</scope>
    <source>
        <strain evidence="2">THUN-12</strain>
    </source>
</reference>
<proteinExistence type="predicted"/>
<dbReference type="EMBL" id="CAJHIT010000006">
    <property type="protein sequence ID" value="CAD6502345.1"/>
    <property type="molecule type" value="Genomic_DNA"/>
</dbReference>
<name>A0A9W4D0I5_BLUGR</name>
<evidence type="ECO:0000256" key="1">
    <source>
        <dbReference type="SAM" id="Coils"/>
    </source>
</evidence>
<dbReference type="Proteomes" id="UP000683417">
    <property type="component" value="Unassembled WGS sequence"/>
</dbReference>
<evidence type="ECO:0000313" key="3">
    <source>
        <dbReference type="Proteomes" id="UP000683417"/>
    </source>
</evidence>
<gene>
    <name evidence="2" type="ORF">BGTH12_LOCUS3703</name>
</gene>
<feature type="coiled-coil region" evidence="1">
    <location>
        <begin position="44"/>
        <end position="99"/>
    </location>
</feature>
<organism evidence="2 3">
    <name type="scientific">Blumeria graminis f. sp. triticale</name>
    <dbReference type="NCBI Taxonomy" id="1689686"/>
    <lineage>
        <taxon>Eukaryota</taxon>
        <taxon>Fungi</taxon>
        <taxon>Dikarya</taxon>
        <taxon>Ascomycota</taxon>
        <taxon>Pezizomycotina</taxon>
        <taxon>Leotiomycetes</taxon>
        <taxon>Erysiphales</taxon>
        <taxon>Erysiphaceae</taxon>
        <taxon>Blumeria</taxon>
    </lineage>
</organism>
<evidence type="ECO:0000313" key="2">
    <source>
        <dbReference type="EMBL" id="CAD6502345.1"/>
    </source>
</evidence>